<dbReference type="Proteomes" id="UP000594638">
    <property type="component" value="Unassembled WGS sequence"/>
</dbReference>
<sequence>MQFGDTGDAGTSAHAQSPNRPQLLMITDGCKGHSSDVEDDDDDDDFVDTPPKRKKTHSHFPPPTEEHATREYYPTELEGHDMHISPQPQATHADDELQPADMQFGDTGDAGTSARAQSPNRPQLLMITDGCKWHSSYVEDGDDDDDDDFVDTPPKRKKTHSRFQPPTEEHAMWEYYPTEPEEHDIHSSPQPQAPHADDEPQPTVFQRLKAELREQMSELQCEIRLDMTEIRSSMTFLSDSVTALISSTIDAIVAKATGKSEGHSVGDAPQQEKVTDIQQHIDMKGEGKMDPADEIEYPTPSFDLGVASTQIISNEVGAIIAGVVKDYEIEEQTDVVTKTVNEDQVLHTVT</sequence>
<feature type="compositionally biased region" description="Acidic residues" evidence="1">
    <location>
        <begin position="37"/>
        <end position="47"/>
    </location>
</feature>
<protein>
    <submittedName>
        <fullName evidence="2">Uncharacterized protein</fullName>
    </submittedName>
</protein>
<evidence type="ECO:0000313" key="3">
    <source>
        <dbReference type="Proteomes" id="UP000594638"/>
    </source>
</evidence>
<comment type="caution">
    <text evidence="2">The sequence shown here is derived from an EMBL/GenBank/DDBJ whole genome shotgun (WGS) entry which is preliminary data.</text>
</comment>
<evidence type="ECO:0000313" key="2">
    <source>
        <dbReference type="EMBL" id="CAA2954429.1"/>
    </source>
</evidence>
<organism evidence="2 3">
    <name type="scientific">Olea europaea subsp. europaea</name>
    <dbReference type="NCBI Taxonomy" id="158383"/>
    <lineage>
        <taxon>Eukaryota</taxon>
        <taxon>Viridiplantae</taxon>
        <taxon>Streptophyta</taxon>
        <taxon>Embryophyta</taxon>
        <taxon>Tracheophyta</taxon>
        <taxon>Spermatophyta</taxon>
        <taxon>Magnoliopsida</taxon>
        <taxon>eudicotyledons</taxon>
        <taxon>Gunneridae</taxon>
        <taxon>Pentapetalae</taxon>
        <taxon>asterids</taxon>
        <taxon>lamiids</taxon>
        <taxon>Lamiales</taxon>
        <taxon>Oleaceae</taxon>
        <taxon>Oleeae</taxon>
        <taxon>Olea</taxon>
    </lineage>
</organism>
<keyword evidence="3" id="KW-1185">Reference proteome</keyword>
<dbReference type="AlphaFoldDB" id="A0A8S0PK62"/>
<accession>A0A8S0PK62</accession>
<reference evidence="2 3" key="1">
    <citation type="submission" date="2019-12" db="EMBL/GenBank/DDBJ databases">
        <authorList>
            <person name="Alioto T."/>
            <person name="Alioto T."/>
            <person name="Gomez Garrido J."/>
        </authorList>
    </citation>
    <scope>NUCLEOTIDE SEQUENCE [LARGE SCALE GENOMIC DNA]</scope>
</reference>
<dbReference type="EMBL" id="CACTIH010000114">
    <property type="protein sequence ID" value="CAA2954429.1"/>
    <property type="molecule type" value="Genomic_DNA"/>
</dbReference>
<proteinExistence type="predicted"/>
<gene>
    <name evidence="2" type="ORF">OLEA9_A115832</name>
</gene>
<dbReference type="Gramene" id="OE9A115832T1">
    <property type="protein sequence ID" value="OE9A115832C1"/>
    <property type="gene ID" value="OE9A115832"/>
</dbReference>
<feature type="compositionally biased region" description="Acidic residues" evidence="1">
    <location>
        <begin position="139"/>
        <end position="150"/>
    </location>
</feature>
<name>A0A8S0PK62_OLEEU</name>
<evidence type="ECO:0000256" key="1">
    <source>
        <dbReference type="SAM" id="MobiDB-lite"/>
    </source>
</evidence>
<feature type="region of interest" description="Disordered" evidence="1">
    <location>
        <begin position="137"/>
        <end position="200"/>
    </location>
</feature>
<feature type="region of interest" description="Disordered" evidence="1">
    <location>
        <begin position="1"/>
        <end position="125"/>
    </location>
</feature>